<dbReference type="SUPFAM" id="SSF48452">
    <property type="entry name" value="TPR-like"/>
    <property type="match status" value="1"/>
</dbReference>
<name>A0A917IC87_9HYPH</name>
<dbReference type="InterPro" id="IPR011990">
    <property type="entry name" value="TPR-like_helical_dom_sf"/>
</dbReference>
<organism evidence="1 2">
    <name type="scientific">Alsobacter metallidurans</name>
    <dbReference type="NCBI Taxonomy" id="340221"/>
    <lineage>
        <taxon>Bacteria</taxon>
        <taxon>Pseudomonadati</taxon>
        <taxon>Pseudomonadota</taxon>
        <taxon>Alphaproteobacteria</taxon>
        <taxon>Hyphomicrobiales</taxon>
        <taxon>Alsobacteraceae</taxon>
        <taxon>Alsobacter</taxon>
    </lineage>
</organism>
<evidence type="ECO:0000313" key="1">
    <source>
        <dbReference type="EMBL" id="GGH32123.1"/>
    </source>
</evidence>
<evidence type="ECO:0000313" key="2">
    <source>
        <dbReference type="Proteomes" id="UP000603912"/>
    </source>
</evidence>
<sequence length="155" mass="16513">MTMTARFAGLGAPSRPRPSTLIPPAFDRADGFGAPPQSAVRPLALAEADIRLLNALAAHQIRYGKPAEALAMLQLTVRLAPGDAQSLRLLSEAFLATGDGETAHAAHMAYEAAAGREAATAGFQLRRARMMTALRRFGEGVEAFAQFVQLRRSGR</sequence>
<dbReference type="AlphaFoldDB" id="A0A917IC87"/>
<reference evidence="1" key="2">
    <citation type="submission" date="2020-09" db="EMBL/GenBank/DDBJ databases">
        <authorList>
            <person name="Sun Q."/>
            <person name="Zhou Y."/>
        </authorList>
    </citation>
    <scope>NUCLEOTIDE SEQUENCE</scope>
    <source>
        <strain evidence="1">CGMCC 1.12214</strain>
    </source>
</reference>
<dbReference type="Gene3D" id="1.25.40.10">
    <property type="entry name" value="Tetratricopeptide repeat domain"/>
    <property type="match status" value="1"/>
</dbReference>
<dbReference type="Proteomes" id="UP000603912">
    <property type="component" value="Unassembled WGS sequence"/>
</dbReference>
<reference evidence="1" key="1">
    <citation type="journal article" date="2014" name="Int. J. Syst. Evol. Microbiol.">
        <title>Complete genome sequence of Corynebacterium casei LMG S-19264T (=DSM 44701T), isolated from a smear-ripened cheese.</title>
        <authorList>
            <consortium name="US DOE Joint Genome Institute (JGI-PGF)"/>
            <person name="Walter F."/>
            <person name="Albersmeier A."/>
            <person name="Kalinowski J."/>
            <person name="Ruckert C."/>
        </authorList>
    </citation>
    <scope>NUCLEOTIDE SEQUENCE</scope>
    <source>
        <strain evidence="1">CGMCC 1.12214</strain>
    </source>
</reference>
<protein>
    <recommendedName>
        <fullName evidence="3">Tetratricopeptide repeat protein</fullName>
    </recommendedName>
</protein>
<accession>A0A917IC87</accession>
<keyword evidence="2" id="KW-1185">Reference proteome</keyword>
<dbReference type="EMBL" id="BMES01000003">
    <property type="protein sequence ID" value="GGH32123.1"/>
    <property type="molecule type" value="Genomic_DNA"/>
</dbReference>
<proteinExistence type="predicted"/>
<comment type="caution">
    <text evidence="1">The sequence shown here is derived from an EMBL/GenBank/DDBJ whole genome shotgun (WGS) entry which is preliminary data.</text>
</comment>
<evidence type="ECO:0008006" key="3">
    <source>
        <dbReference type="Google" id="ProtNLM"/>
    </source>
</evidence>
<gene>
    <name evidence="1" type="ORF">GCM10007036_43760</name>
</gene>